<keyword evidence="2 4" id="KW-0238">DNA-binding</keyword>
<sequence>MAGKQQQRLPREVRERQMIDAAVRVFSQVGYHTASVEEIAGAAGISKPMVYIYLGSKERLFTACIHREADRVVETVRAAVHPDEPPELGLWSGLRVFFRFVADNRDSWTVLYQHARTQGEPFAKEVRAARNRVIAEITAMVVAGTRMPGGERIVSERDAEILARIAIGAADSLSDWLLEHPDESPDSLVDRVTDLALVGVERYNTGDLPPS</sequence>
<evidence type="ECO:0000256" key="4">
    <source>
        <dbReference type="PROSITE-ProRule" id="PRU00335"/>
    </source>
</evidence>
<comment type="caution">
    <text evidence="6">The sequence shown here is derived from an EMBL/GenBank/DDBJ whole genome shotgun (WGS) entry which is preliminary data.</text>
</comment>
<dbReference type="InterPro" id="IPR001647">
    <property type="entry name" value="HTH_TetR"/>
</dbReference>
<dbReference type="PROSITE" id="PS50977">
    <property type="entry name" value="HTH_TETR_2"/>
    <property type="match status" value="1"/>
</dbReference>
<organism evidence="6 7">
    <name type="scientific">Streptomonospora halophila</name>
    <dbReference type="NCBI Taxonomy" id="427369"/>
    <lineage>
        <taxon>Bacteria</taxon>
        <taxon>Bacillati</taxon>
        <taxon>Actinomycetota</taxon>
        <taxon>Actinomycetes</taxon>
        <taxon>Streptosporangiales</taxon>
        <taxon>Nocardiopsidaceae</taxon>
        <taxon>Streptomonospora</taxon>
    </lineage>
</organism>
<dbReference type="InterPro" id="IPR050109">
    <property type="entry name" value="HTH-type_TetR-like_transc_reg"/>
</dbReference>
<dbReference type="SUPFAM" id="SSF46689">
    <property type="entry name" value="Homeodomain-like"/>
    <property type="match status" value="1"/>
</dbReference>
<protein>
    <submittedName>
        <fullName evidence="6">TetR/AcrR family transcriptional regulator</fullName>
    </submittedName>
</protein>
<evidence type="ECO:0000256" key="1">
    <source>
        <dbReference type="ARBA" id="ARBA00023015"/>
    </source>
</evidence>
<dbReference type="Pfam" id="PF00440">
    <property type="entry name" value="TetR_N"/>
    <property type="match status" value="1"/>
</dbReference>
<evidence type="ECO:0000313" key="6">
    <source>
        <dbReference type="EMBL" id="GAA4957848.1"/>
    </source>
</evidence>
<dbReference type="Proteomes" id="UP001499993">
    <property type="component" value="Unassembled WGS sequence"/>
</dbReference>
<feature type="DNA-binding region" description="H-T-H motif" evidence="4">
    <location>
        <begin position="35"/>
        <end position="54"/>
    </location>
</feature>
<accession>A0ABP9GZC3</accession>
<keyword evidence="7" id="KW-1185">Reference proteome</keyword>
<dbReference type="Gene3D" id="1.10.357.10">
    <property type="entry name" value="Tetracycline Repressor, domain 2"/>
    <property type="match status" value="1"/>
</dbReference>
<reference evidence="7" key="1">
    <citation type="journal article" date="2019" name="Int. J. Syst. Evol. Microbiol.">
        <title>The Global Catalogue of Microorganisms (GCM) 10K type strain sequencing project: providing services to taxonomists for standard genome sequencing and annotation.</title>
        <authorList>
            <consortium name="The Broad Institute Genomics Platform"/>
            <consortium name="The Broad Institute Genome Sequencing Center for Infectious Disease"/>
            <person name="Wu L."/>
            <person name="Ma J."/>
        </authorList>
    </citation>
    <scope>NUCLEOTIDE SEQUENCE [LARGE SCALE GENOMIC DNA]</scope>
    <source>
        <strain evidence="7">JCM 18123</strain>
    </source>
</reference>
<dbReference type="SUPFAM" id="SSF48498">
    <property type="entry name" value="Tetracyclin repressor-like, C-terminal domain"/>
    <property type="match status" value="1"/>
</dbReference>
<dbReference type="PRINTS" id="PR00455">
    <property type="entry name" value="HTHTETR"/>
</dbReference>
<name>A0ABP9GZC3_9ACTN</name>
<feature type="domain" description="HTH tetR-type" evidence="5">
    <location>
        <begin position="12"/>
        <end position="72"/>
    </location>
</feature>
<dbReference type="InterPro" id="IPR054129">
    <property type="entry name" value="DesT_TetR_C"/>
</dbReference>
<evidence type="ECO:0000256" key="2">
    <source>
        <dbReference type="ARBA" id="ARBA00023125"/>
    </source>
</evidence>
<keyword evidence="3" id="KW-0804">Transcription</keyword>
<dbReference type="PANTHER" id="PTHR30055">
    <property type="entry name" value="HTH-TYPE TRANSCRIPTIONAL REGULATOR RUTR"/>
    <property type="match status" value="1"/>
</dbReference>
<evidence type="ECO:0000259" key="5">
    <source>
        <dbReference type="PROSITE" id="PS50977"/>
    </source>
</evidence>
<proteinExistence type="predicted"/>
<evidence type="ECO:0000256" key="3">
    <source>
        <dbReference type="ARBA" id="ARBA00023163"/>
    </source>
</evidence>
<evidence type="ECO:0000313" key="7">
    <source>
        <dbReference type="Proteomes" id="UP001499993"/>
    </source>
</evidence>
<dbReference type="EMBL" id="BAABIK010000049">
    <property type="protein sequence ID" value="GAA4957848.1"/>
    <property type="molecule type" value="Genomic_DNA"/>
</dbReference>
<dbReference type="Pfam" id="PF21943">
    <property type="entry name" value="TetR_C_46"/>
    <property type="match status" value="1"/>
</dbReference>
<keyword evidence="1" id="KW-0805">Transcription regulation</keyword>
<dbReference type="PANTHER" id="PTHR30055:SF158">
    <property type="entry name" value="POSSIBLE TRANSCRIPTIONAL REGULATORY PROTEIN (PROBABLY TETR-FAMILY)"/>
    <property type="match status" value="1"/>
</dbReference>
<gene>
    <name evidence="6" type="ORF">GCM10023224_49730</name>
</gene>
<dbReference type="InterPro" id="IPR036271">
    <property type="entry name" value="Tet_transcr_reg_TetR-rel_C_sf"/>
</dbReference>
<dbReference type="InterPro" id="IPR009057">
    <property type="entry name" value="Homeodomain-like_sf"/>
</dbReference>